<dbReference type="RefSeq" id="WP_058965099.1">
    <property type="nucleotide sequence ID" value="NZ_CABKVM010000017.1"/>
</dbReference>
<sequence length="380" mass="40657">MAHFLMSTRIHMGQSSLEEIKGLGMKRAYIICDPFMKKCGRAEELASILHEAGTETEIFSDVVPDPSIEVVTAAIQGMKKFGPDGIVALGGGSAIDTAKAAGQLYGAMNGGARPMLAAVPTTSGTGSEVTSFAVISDTQAQVKYALRDQAMVPDAAFLDPALTASVPPAITADTGMDVLTHALEAYVSTKADDFTDACAEKAIRLVWQYLERAVADGSDMEAREHMHNASCVAGIAFSNASLGICHSMAHALGAAFHIPHGRSNALLLPHVVAYNAALDYKDESRALLRYAQIAQMLGIGGATPKAAVHNLLRQIRNLMKRINEPFYVTDCRVEKEAFLEQVPVMAQKAMQDGCTETNPRVPEPCELEDLYRELCKGGSV</sequence>
<accession>A0A4R1QVV9</accession>
<dbReference type="InterPro" id="IPR039697">
    <property type="entry name" value="Alcohol_dehydrogenase_Fe"/>
</dbReference>
<dbReference type="STRING" id="1650663.GCA_001486665_02067"/>
<dbReference type="FunFam" id="3.40.50.1970:FF:000003">
    <property type="entry name" value="Alcohol dehydrogenase, iron-containing"/>
    <property type="match status" value="1"/>
</dbReference>
<dbReference type="SUPFAM" id="SSF56796">
    <property type="entry name" value="Dehydroquinate synthase-like"/>
    <property type="match status" value="1"/>
</dbReference>
<reference evidence="4 5" key="1">
    <citation type="submission" date="2019-03" db="EMBL/GenBank/DDBJ databases">
        <title>Genomic Encyclopedia of Type Strains, Phase IV (KMG-IV): sequencing the most valuable type-strain genomes for metagenomic binning, comparative biology and taxonomic classification.</title>
        <authorList>
            <person name="Goeker M."/>
        </authorList>
    </citation>
    <scope>NUCLEOTIDE SEQUENCE [LARGE SCALE GENOMIC DNA]</scope>
    <source>
        <strain evidence="4 5">DSM 100451</strain>
    </source>
</reference>
<comment type="caution">
    <text evidence="4">The sequence shown here is derived from an EMBL/GenBank/DDBJ whole genome shotgun (WGS) entry which is preliminary data.</text>
</comment>
<evidence type="ECO:0000256" key="1">
    <source>
        <dbReference type="ARBA" id="ARBA00023002"/>
    </source>
</evidence>
<feature type="domain" description="Alcohol dehydrogenase iron-type/glycerol dehydrogenase GldA" evidence="2">
    <location>
        <begin position="8"/>
        <end position="160"/>
    </location>
</feature>
<dbReference type="InterPro" id="IPR001670">
    <property type="entry name" value="ADH_Fe/GldA"/>
</dbReference>
<evidence type="ECO:0000259" key="2">
    <source>
        <dbReference type="Pfam" id="PF00465"/>
    </source>
</evidence>
<dbReference type="InterPro" id="IPR018211">
    <property type="entry name" value="ADH_Fe_CS"/>
</dbReference>
<dbReference type="Gene3D" id="3.40.50.1970">
    <property type="match status" value="1"/>
</dbReference>
<proteinExistence type="predicted"/>
<evidence type="ECO:0000259" key="3">
    <source>
        <dbReference type="Pfam" id="PF25137"/>
    </source>
</evidence>
<dbReference type="EMBL" id="SLUM01000010">
    <property type="protein sequence ID" value="TCL57423.1"/>
    <property type="molecule type" value="Genomic_DNA"/>
</dbReference>
<dbReference type="PANTHER" id="PTHR11496">
    <property type="entry name" value="ALCOHOL DEHYDROGENASE"/>
    <property type="match status" value="1"/>
</dbReference>
<feature type="domain" description="Fe-containing alcohol dehydrogenase-like C-terminal" evidence="3">
    <location>
        <begin position="171"/>
        <end position="373"/>
    </location>
</feature>
<name>A0A4R1QVV9_9FIRM</name>
<dbReference type="FunFam" id="1.20.1090.10:FF:000001">
    <property type="entry name" value="Aldehyde-alcohol dehydrogenase"/>
    <property type="match status" value="1"/>
</dbReference>
<keyword evidence="1" id="KW-0560">Oxidoreductase</keyword>
<dbReference type="CDD" id="cd08180">
    <property type="entry name" value="PDD"/>
    <property type="match status" value="1"/>
</dbReference>
<dbReference type="GO" id="GO:0046872">
    <property type="term" value="F:metal ion binding"/>
    <property type="evidence" value="ECO:0007669"/>
    <property type="project" value="InterPro"/>
</dbReference>
<dbReference type="InterPro" id="IPR056798">
    <property type="entry name" value="ADH_Fe_C"/>
</dbReference>
<dbReference type="AlphaFoldDB" id="A0A4R1QVV9"/>
<dbReference type="GO" id="GO:0004022">
    <property type="term" value="F:alcohol dehydrogenase (NAD+) activity"/>
    <property type="evidence" value="ECO:0007669"/>
    <property type="project" value="UniProtKB-ARBA"/>
</dbReference>
<dbReference type="Pfam" id="PF25137">
    <property type="entry name" value="ADH_Fe_C"/>
    <property type="match status" value="1"/>
</dbReference>
<dbReference type="PROSITE" id="PS00913">
    <property type="entry name" value="ADH_IRON_1"/>
    <property type="match status" value="1"/>
</dbReference>
<organism evidence="4 5">
    <name type="scientific">Allofournierella massiliensis</name>
    <dbReference type="NCBI Taxonomy" id="1650663"/>
    <lineage>
        <taxon>Bacteria</taxon>
        <taxon>Bacillati</taxon>
        <taxon>Bacillota</taxon>
        <taxon>Clostridia</taxon>
        <taxon>Eubacteriales</taxon>
        <taxon>Oscillospiraceae</taxon>
        <taxon>Allofournierella</taxon>
    </lineage>
</organism>
<dbReference type="OrthoDB" id="9804734at2"/>
<dbReference type="Gene3D" id="1.20.1090.10">
    <property type="entry name" value="Dehydroquinate synthase-like - alpha domain"/>
    <property type="match status" value="1"/>
</dbReference>
<gene>
    <name evidence="4" type="ORF">EDD77_11098</name>
</gene>
<dbReference type="Proteomes" id="UP000295184">
    <property type="component" value="Unassembled WGS sequence"/>
</dbReference>
<evidence type="ECO:0000313" key="4">
    <source>
        <dbReference type="EMBL" id="TCL57423.1"/>
    </source>
</evidence>
<dbReference type="Pfam" id="PF00465">
    <property type="entry name" value="Fe-ADH"/>
    <property type="match status" value="1"/>
</dbReference>
<dbReference type="PANTHER" id="PTHR11496:SF83">
    <property type="entry name" value="HYDROXYACID-OXOACID TRANSHYDROGENASE, MITOCHONDRIAL"/>
    <property type="match status" value="1"/>
</dbReference>
<evidence type="ECO:0000313" key="5">
    <source>
        <dbReference type="Proteomes" id="UP000295184"/>
    </source>
</evidence>
<protein>
    <submittedName>
        <fullName evidence="4">Alcohol dehydrogenase class IV</fullName>
    </submittedName>
</protein>